<comment type="caution">
    <text evidence="1">The sequence shown here is derived from an EMBL/GenBank/DDBJ whole genome shotgun (WGS) entry which is preliminary data.</text>
</comment>
<name>A0ACB8E8V7_9SAUR</name>
<protein>
    <submittedName>
        <fullName evidence="1">Uncharacterized protein</fullName>
    </submittedName>
</protein>
<sequence>MLVPKAHHSWRHQLHSCSTNKQKFVHDGKKTPCLFPDLQGLSPLSKWSFLKIPDLVAKSKLWLMSYLDLKPWLNPGWMYLTFQLGFITRLYSTIFFHVVQIRCQG</sequence>
<proteinExistence type="predicted"/>
<evidence type="ECO:0000313" key="1">
    <source>
        <dbReference type="EMBL" id="KAH7988742.1"/>
    </source>
</evidence>
<dbReference type="EMBL" id="CM037623">
    <property type="protein sequence ID" value="KAH7988742.1"/>
    <property type="molecule type" value="Genomic_DNA"/>
</dbReference>
<keyword evidence="2" id="KW-1185">Reference proteome</keyword>
<organism evidence="1 2">
    <name type="scientific">Sphaerodactylus townsendi</name>
    <dbReference type="NCBI Taxonomy" id="933632"/>
    <lineage>
        <taxon>Eukaryota</taxon>
        <taxon>Metazoa</taxon>
        <taxon>Chordata</taxon>
        <taxon>Craniata</taxon>
        <taxon>Vertebrata</taxon>
        <taxon>Euteleostomi</taxon>
        <taxon>Lepidosauria</taxon>
        <taxon>Squamata</taxon>
        <taxon>Bifurcata</taxon>
        <taxon>Gekkota</taxon>
        <taxon>Sphaerodactylidae</taxon>
        <taxon>Sphaerodactylus</taxon>
    </lineage>
</organism>
<accession>A0ACB8E8V7</accession>
<gene>
    <name evidence="1" type="ORF">K3G42_021248</name>
</gene>
<dbReference type="Proteomes" id="UP000827872">
    <property type="component" value="Linkage Group LG10"/>
</dbReference>
<evidence type="ECO:0000313" key="2">
    <source>
        <dbReference type="Proteomes" id="UP000827872"/>
    </source>
</evidence>
<reference evidence="1" key="1">
    <citation type="submission" date="2021-08" db="EMBL/GenBank/DDBJ databases">
        <title>The first chromosome-level gecko genome reveals the dynamic sex chromosomes of Neotropical dwarf geckos (Sphaerodactylidae: Sphaerodactylus).</title>
        <authorList>
            <person name="Pinto B.J."/>
            <person name="Keating S.E."/>
            <person name="Gamble T."/>
        </authorList>
    </citation>
    <scope>NUCLEOTIDE SEQUENCE</scope>
    <source>
        <strain evidence="1">TG3544</strain>
    </source>
</reference>